<protein>
    <submittedName>
        <fullName evidence="3">XVIPCD domain-containing protein</fullName>
    </submittedName>
</protein>
<dbReference type="EMBL" id="JBANDL010000002">
    <property type="protein sequence ID" value="MEI2455005.1"/>
    <property type="molecule type" value="Genomic_DNA"/>
</dbReference>
<evidence type="ECO:0000259" key="2">
    <source>
        <dbReference type="Pfam" id="PF20410"/>
    </source>
</evidence>
<dbReference type="InterPro" id="IPR046519">
    <property type="entry name" value="X-Tfes_XVIPCD"/>
</dbReference>
<sequence>MHLDMAALKLDPRQIERNGLDLSGRTFGFVDLSHGQMQLATIRHTLTTANQDAPKAEIAERAVAVLRPDYPGHPDHGLLEQIRSGVRAIDEKIGKPFDEASERLSRSLLAACKDNREAHPQAHGISLAANAINRADHVVLGHNGNVFVVEGRLDDPAHKRASVPVQQAAATPVEQSDEKLRVANQSIALEAQRTQSQSQQLDQAQPSSPIGPRIPQ</sequence>
<organism evidence="3 4">
    <name type="scientific">Lysobacter firmicutimachus</name>
    <dbReference type="NCBI Taxonomy" id="1792846"/>
    <lineage>
        <taxon>Bacteria</taxon>
        <taxon>Pseudomonadati</taxon>
        <taxon>Pseudomonadota</taxon>
        <taxon>Gammaproteobacteria</taxon>
        <taxon>Lysobacterales</taxon>
        <taxon>Lysobacteraceae</taxon>
        <taxon>Lysobacter</taxon>
    </lineage>
</organism>
<feature type="region of interest" description="Disordered" evidence="1">
    <location>
        <begin position="189"/>
        <end position="216"/>
    </location>
</feature>
<dbReference type="Pfam" id="PF20410">
    <property type="entry name" value="X-Tfes_XVIPCD"/>
    <property type="match status" value="1"/>
</dbReference>
<gene>
    <name evidence="3" type="ORF">V2J18_09980</name>
</gene>
<dbReference type="Proteomes" id="UP001387215">
    <property type="component" value="Unassembled WGS sequence"/>
</dbReference>
<proteinExistence type="predicted"/>
<evidence type="ECO:0000313" key="3">
    <source>
        <dbReference type="EMBL" id="MEI2455005.1"/>
    </source>
</evidence>
<keyword evidence="4" id="KW-1185">Reference proteome</keyword>
<reference evidence="3 4" key="1">
    <citation type="submission" date="2024-02" db="EMBL/GenBank/DDBJ databases">
        <title>Lysobacter Genome Sequencing and Mining.</title>
        <authorList>
            <person name="Bierman J."/>
            <person name="Walker M.C."/>
        </authorList>
    </citation>
    <scope>NUCLEOTIDE SEQUENCE [LARGE SCALE GENOMIC DNA]</scope>
    <source>
        <strain evidence="3 4">PB6250</strain>
    </source>
</reference>
<feature type="compositionally biased region" description="Low complexity" evidence="1">
    <location>
        <begin position="192"/>
        <end position="208"/>
    </location>
</feature>
<evidence type="ECO:0000313" key="4">
    <source>
        <dbReference type="Proteomes" id="UP001387215"/>
    </source>
</evidence>
<name>A0ABU8D1W1_9GAMM</name>
<evidence type="ECO:0000256" key="1">
    <source>
        <dbReference type="SAM" id="MobiDB-lite"/>
    </source>
</evidence>
<accession>A0ABU8D1W1</accession>
<dbReference type="RefSeq" id="WP_141233362.1">
    <property type="nucleotide sequence ID" value="NZ_JBANDL010000002.1"/>
</dbReference>
<comment type="caution">
    <text evidence="3">The sequence shown here is derived from an EMBL/GenBank/DDBJ whole genome shotgun (WGS) entry which is preliminary data.</text>
</comment>
<feature type="domain" description="X-Tfes XVIPCD" evidence="2">
    <location>
        <begin position="71"/>
        <end position="180"/>
    </location>
</feature>